<evidence type="ECO:0000256" key="1">
    <source>
        <dbReference type="SAM" id="Phobius"/>
    </source>
</evidence>
<dbReference type="EMBL" id="LXQA010047561">
    <property type="protein sequence ID" value="MCI01917.1"/>
    <property type="molecule type" value="Genomic_DNA"/>
</dbReference>
<proteinExistence type="predicted"/>
<feature type="transmembrane region" description="Helical" evidence="1">
    <location>
        <begin position="99"/>
        <end position="129"/>
    </location>
</feature>
<reference evidence="2 3" key="1">
    <citation type="journal article" date="2018" name="Front. Plant Sci.">
        <title>Red Clover (Trifolium pratense) and Zigzag Clover (T. medium) - A Picture of Genomic Similarities and Differences.</title>
        <authorList>
            <person name="Dluhosova J."/>
            <person name="Istvanek J."/>
            <person name="Nedelnik J."/>
            <person name="Repkova J."/>
        </authorList>
    </citation>
    <scope>NUCLEOTIDE SEQUENCE [LARGE SCALE GENOMIC DNA]</scope>
    <source>
        <strain evidence="3">cv. 10/8</strain>
        <tissue evidence="2">Leaf</tissue>
    </source>
</reference>
<feature type="transmembrane region" description="Helical" evidence="1">
    <location>
        <begin position="34"/>
        <end position="53"/>
    </location>
</feature>
<feature type="transmembrane region" description="Helical" evidence="1">
    <location>
        <begin position="65"/>
        <end position="87"/>
    </location>
</feature>
<name>A0A392NPW5_9FABA</name>
<keyword evidence="1" id="KW-0812">Transmembrane</keyword>
<gene>
    <name evidence="2" type="ORF">A2U01_0022946</name>
</gene>
<keyword evidence="1" id="KW-1133">Transmembrane helix</keyword>
<keyword evidence="1" id="KW-0472">Membrane</keyword>
<dbReference type="Proteomes" id="UP000265520">
    <property type="component" value="Unassembled WGS sequence"/>
</dbReference>
<protein>
    <submittedName>
        <fullName evidence="2">Uncharacterized protein</fullName>
    </submittedName>
</protein>
<keyword evidence="3" id="KW-1185">Reference proteome</keyword>
<feature type="non-terminal residue" evidence="2">
    <location>
        <position position="1"/>
    </location>
</feature>
<accession>A0A392NPW5</accession>
<organism evidence="2 3">
    <name type="scientific">Trifolium medium</name>
    <dbReference type="NCBI Taxonomy" id="97028"/>
    <lineage>
        <taxon>Eukaryota</taxon>
        <taxon>Viridiplantae</taxon>
        <taxon>Streptophyta</taxon>
        <taxon>Embryophyta</taxon>
        <taxon>Tracheophyta</taxon>
        <taxon>Spermatophyta</taxon>
        <taxon>Magnoliopsida</taxon>
        <taxon>eudicotyledons</taxon>
        <taxon>Gunneridae</taxon>
        <taxon>Pentapetalae</taxon>
        <taxon>rosids</taxon>
        <taxon>fabids</taxon>
        <taxon>Fabales</taxon>
        <taxon>Fabaceae</taxon>
        <taxon>Papilionoideae</taxon>
        <taxon>50 kb inversion clade</taxon>
        <taxon>NPAAA clade</taxon>
        <taxon>Hologalegina</taxon>
        <taxon>IRL clade</taxon>
        <taxon>Trifolieae</taxon>
        <taxon>Trifolium</taxon>
    </lineage>
</organism>
<evidence type="ECO:0000313" key="3">
    <source>
        <dbReference type="Proteomes" id="UP000265520"/>
    </source>
</evidence>
<dbReference type="AlphaFoldDB" id="A0A392NPW5"/>
<evidence type="ECO:0000313" key="2">
    <source>
        <dbReference type="EMBL" id="MCI01917.1"/>
    </source>
</evidence>
<comment type="caution">
    <text evidence="2">The sequence shown here is derived from an EMBL/GenBank/DDBJ whole genome shotgun (WGS) entry which is preliminary data.</text>
</comment>
<sequence length="141" mass="15874">VSGSSSYTRRCSMKRKKTPYEEFTYSVTSKKERIVIFILPCLALGAFVVVEAFGFVDNFLEKDIILMRLLLIFVLCSFVTPIVSIALEHTPGTGGLQFLIFMALDCVVCVLMVRVISTITAIIICGLWIHFISMVVRREIN</sequence>